<dbReference type="InterPro" id="IPR032466">
    <property type="entry name" value="Metal_Hydrolase"/>
</dbReference>
<dbReference type="HAMAP" id="MF_00675">
    <property type="entry name" value="UxaC"/>
    <property type="match status" value="1"/>
</dbReference>
<name>A0ABX7VVA3_9BACI</name>
<evidence type="ECO:0000256" key="6">
    <source>
        <dbReference type="ARBA" id="ARBA00023235"/>
    </source>
</evidence>
<dbReference type="PANTHER" id="PTHR30068">
    <property type="entry name" value="URONATE ISOMERASE"/>
    <property type="match status" value="1"/>
</dbReference>
<evidence type="ECO:0000256" key="3">
    <source>
        <dbReference type="ARBA" id="ARBA00008397"/>
    </source>
</evidence>
<keyword evidence="6 7" id="KW-0413">Isomerase</keyword>
<evidence type="ECO:0000256" key="1">
    <source>
        <dbReference type="ARBA" id="ARBA00001165"/>
    </source>
</evidence>
<organism evidence="8 9">
    <name type="scientific">Sediminibacillus dalangtanensis</name>
    <dbReference type="NCBI Taxonomy" id="2729421"/>
    <lineage>
        <taxon>Bacteria</taxon>
        <taxon>Bacillati</taxon>
        <taxon>Bacillota</taxon>
        <taxon>Bacilli</taxon>
        <taxon>Bacillales</taxon>
        <taxon>Bacillaceae</taxon>
        <taxon>Sediminibacillus</taxon>
    </lineage>
</organism>
<comment type="pathway">
    <text evidence="2 7">Carbohydrate metabolism; pentose and glucuronate interconversion.</text>
</comment>
<dbReference type="Gene3D" id="1.10.2020.10">
    <property type="entry name" value="uronate isomerase, domain 2, chain A"/>
    <property type="match status" value="1"/>
</dbReference>
<dbReference type="NCBIfam" id="NF002794">
    <property type="entry name" value="PRK02925.1"/>
    <property type="match status" value="1"/>
</dbReference>
<dbReference type="GO" id="GO:0008880">
    <property type="term" value="F:glucuronate isomerase activity"/>
    <property type="evidence" value="ECO:0007669"/>
    <property type="project" value="UniProtKB-EC"/>
</dbReference>
<sequence>MKAFMDEDFLLETETAKQLYHDYAKTMPIFDYHCHLTAQEIAEDKRFSSLTELWLGGDHYKWRVLRANGVPETYVTGSAEEREKFNKWAETVPHLIGNPLYHWTHLELKRCFGITEVLTPATADKIWEACNQKIQSASFSAREIIRSFNVKGLCTTDDPVDSLEYHQQIKQDPSFDCKVLPTFRPDGALNIEGTAFREWVLRLEEVAGFPINSYQDFLQALEKRIDFFHEAGCRLSDHGLDSPFFLPATKERCHYIFKRALYNEQISEKEAVQFRTAVLIHLGKQYAEKGWAMQLHIGGLRNNNQRIEAEIGPNAGFDSIADFTYASDLSNFLNELDKTESLPKTILYNLNPRDNYMIASMAGNFQGDVPGKVQFGTAWWFNDHIDGMENQMRTLANVGVFSRFIGMLTDSRSLLSYTRHEYFRRILTNLIGKWVENGELPADIEWLGKVVQDISYNNVCHYLDIDL</sequence>
<gene>
    <name evidence="7 8" type="primary">uxaC</name>
    <name evidence="8" type="ORF">ERJ70_14900</name>
</gene>
<evidence type="ECO:0000256" key="2">
    <source>
        <dbReference type="ARBA" id="ARBA00004892"/>
    </source>
</evidence>
<dbReference type="RefSeq" id="WP_245208014.1">
    <property type="nucleotide sequence ID" value="NZ_CP046956.1"/>
</dbReference>
<protein>
    <recommendedName>
        <fullName evidence="5 7">Uronate isomerase</fullName>
        <ecNumber evidence="4 7">5.3.1.12</ecNumber>
    </recommendedName>
    <alternativeName>
        <fullName evidence="7">Glucuronate isomerase</fullName>
    </alternativeName>
    <alternativeName>
        <fullName evidence="7">Uronic isomerase</fullName>
    </alternativeName>
</protein>
<dbReference type="PANTHER" id="PTHR30068:SF4">
    <property type="entry name" value="URONATE ISOMERASE"/>
    <property type="match status" value="1"/>
</dbReference>
<reference evidence="8 9" key="1">
    <citation type="submission" date="2019-12" db="EMBL/GenBank/DDBJ databases">
        <title>The whole genome sequencing of a strain isolated from a Mars analog, Dalangtan Playa.</title>
        <authorList>
            <person name="Huang T."/>
        </authorList>
    </citation>
    <scope>NUCLEOTIDE SEQUENCE [LARGE SCALE GENOMIC DNA]</scope>
    <source>
        <strain evidence="8 9">DP4-553-S</strain>
    </source>
</reference>
<keyword evidence="9" id="KW-1185">Reference proteome</keyword>
<dbReference type="Proteomes" id="UP000665043">
    <property type="component" value="Chromosome"/>
</dbReference>
<dbReference type="Pfam" id="PF02614">
    <property type="entry name" value="UxaC"/>
    <property type="match status" value="1"/>
</dbReference>
<dbReference type="SUPFAM" id="SSF51556">
    <property type="entry name" value="Metallo-dependent hydrolases"/>
    <property type="match status" value="1"/>
</dbReference>
<proteinExistence type="inferred from homology"/>
<dbReference type="EC" id="5.3.1.12" evidence="4 7"/>
<evidence type="ECO:0000256" key="7">
    <source>
        <dbReference type="HAMAP-Rule" id="MF_00675"/>
    </source>
</evidence>
<dbReference type="EMBL" id="CP046956">
    <property type="protein sequence ID" value="QTN00474.1"/>
    <property type="molecule type" value="Genomic_DNA"/>
</dbReference>
<accession>A0ABX7VVA3</accession>
<comment type="catalytic activity">
    <reaction evidence="1 7">
        <text>D-glucuronate = D-fructuronate</text>
        <dbReference type="Rhea" id="RHEA:13049"/>
        <dbReference type="ChEBI" id="CHEBI:58720"/>
        <dbReference type="ChEBI" id="CHEBI:59863"/>
        <dbReference type="EC" id="5.3.1.12"/>
    </reaction>
</comment>
<dbReference type="InterPro" id="IPR003766">
    <property type="entry name" value="Uronate_isomerase"/>
</dbReference>
<evidence type="ECO:0000313" key="8">
    <source>
        <dbReference type="EMBL" id="QTN00474.1"/>
    </source>
</evidence>
<comment type="similarity">
    <text evidence="3 7">Belongs to the metallo-dependent hydrolases superfamily. Uronate isomerase family.</text>
</comment>
<comment type="catalytic activity">
    <reaction evidence="7">
        <text>aldehydo-D-galacturonate = keto-D-tagaturonate</text>
        <dbReference type="Rhea" id="RHEA:27702"/>
        <dbReference type="ChEBI" id="CHEBI:12952"/>
        <dbReference type="ChEBI" id="CHEBI:17886"/>
    </reaction>
</comment>
<evidence type="ECO:0000313" key="9">
    <source>
        <dbReference type="Proteomes" id="UP000665043"/>
    </source>
</evidence>
<dbReference type="Gene3D" id="3.20.20.140">
    <property type="entry name" value="Metal-dependent hydrolases"/>
    <property type="match status" value="1"/>
</dbReference>
<evidence type="ECO:0000256" key="4">
    <source>
        <dbReference type="ARBA" id="ARBA00012546"/>
    </source>
</evidence>
<evidence type="ECO:0000256" key="5">
    <source>
        <dbReference type="ARBA" id="ARBA00020555"/>
    </source>
</evidence>